<proteinExistence type="predicted"/>
<dbReference type="SUPFAM" id="SSF56300">
    <property type="entry name" value="Metallo-dependent phosphatases"/>
    <property type="match status" value="1"/>
</dbReference>
<dbReference type="GeneID" id="36397639"/>
<sequence>MAFDPRYVAFEGRLHADCRTAEYIGRANHDADAACFRSRCAVDNRTCSRIFYFETQIVATCPDKFDNVTSSRSKTANCLTPTQVQDNDIVAHNRQQLIEREAMDMEDIEREHSEGIPRTFNVNLSSRTIQQMRSRLDHRRVRRNLKKSRFQHQVAVGFLMDTPEPIGIILSTNCPSKSGYHEVKDSMQLVINPSALPDGTLETSGDEEYYSTKDQKIPTILHRNLGEMKNSVAYVGKTGHIAFEVAAIVFATIFTQSLTTGKATSFRNILHSFFGDHEDATSEKGAHINSSIDDRTCVYDWSSLSCKPKSKCSIQYTFGDMTPSQACRVTDVGDHTRVPQQLHLAFAGDEPGTGMAISWASFAIEDDASVWLEMKTIRFGCVADAMSQSAVSSFRTSRAAGDTHPFVVAVYGDMGTEKNSIASNKYVNNLAGKVDFIYHLGDISYADNDYLTAKTAFGFFYEELWNKFMNSLTNVMRRMAYMVVVGNHEAECHSPTCIVSDTKKDQLGNYTAFNTRFRMPSRESGGALNMWYSFDYASVHFTTISSETDFPNAPENVYYTRRKYGNFGNQLAWLEADLKAADANRAKVPWIVVGMHRPVYTLRSCDMNGRPTDEYESLKVQKAFEGLFIKYKVDLVYQGHVHSYERLFPTANSKVIMDGVSKDGKTYHNPKAPVHVIAGIAGNSEGLYPYENPPHPQWLAHMDNKHFGITKLSVTPTNLTVTMIEAATGIAHDEFSIIKTTSNGKIY</sequence>
<dbReference type="Proteomes" id="UP000054928">
    <property type="component" value="Unassembled WGS sequence"/>
</dbReference>
<dbReference type="AlphaFoldDB" id="A0A0P1AZA7"/>
<dbReference type="RefSeq" id="XP_024582537.1">
    <property type="nucleotide sequence ID" value="XM_024716994.1"/>
</dbReference>
<dbReference type="Pfam" id="PF14008">
    <property type="entry name" value="Metallophos_C"/>
    <property type="match status" value="1"/>
</dbReference>
<keyword evidence="5" id="KW-1185">Reference proteome</keyword>
<dbReference type="EMBL" id="CCYD01002047">
    <property type="protein sequence ID" value="CEG46168.1"/>
    <property type="molecule type" value="Genomic_DNA"/>
</dbReference>
<feature type="domain" description="Calcineurin-like phosphoesterase" evidence="2">
    <location>
        <begin position="408"/>
        <end position="644"/>
    </location>
</feature>
<reference evidence="5" key="1">
    <citation type="submission" date="2014-09" db="EMBL/GenBank/DDBJ databases">
        <authorList>
            <person name="Sharma Rahul"/>
            <person name="Thines Marco"/>
        </authorList>
    </citation>
    <scope>NUCLEOTIDE SEQUENCE [LARGE SCALE GENOMIC DNA]</scope>
</reference>
<dbReference type="GO" id="GO:0016787">
    <property type="term" value="F:hydrolase activity"/>
    <property type="evidence" value="ECO:0007669"/>
    <property type="project" value="InterPro"/>
</dbReference>
<dbReference type="InterPro" id="IPR025733">
    <property type="entry name" value="PAPs_C"/>
</dbReference>
<feature type="domain" description="Purple acid phosphatase C-terminal" evidence="3">
    <location>
        <begin position="672"/>
        <end position="734"/>
    </location>
</feature>
<dbReference type="Pfam" id="PF00149">
    <property type="entry name" value="Metallophos"/>
    <property type="match status" value="1"/>
</dbReference>
<name>A0A0P1AZA7_PLAHL</name>
<dbReference type="PANTHER" id="PTHR45867:SF3">
    <property type="entry name" value="ACID PHOSPHATASE TYPE 7"/>
    <property type="match status" value="1"/>
</dbReference>
<protein>
    <submittedName>
        <fullName evidence="4">Calcineurin-like phosphoesterase</fullName>
    </submittedName>
</protein>
<evidence type="ECO:0000313" key="4">
    <source>
        <dbReference type="EMBL" id="CEG46168.1"/>
    </source>
</evidence>
<dbReference type="OrthoDB" id="45007at2759"/>
<evidence type="ECO:0000313" key="5">
    <source>
        <dbReference type="Proteomes" id="UP000054928"/>
    </source>
</evidence>
<dbReference type="STRING" id="4781.A0A0P1AZA7"/>
<accession>A0A0P1AZA7</accession>
<evidence type="ECO:0000259" key="2">
    <source>
        <dbReference type="Pfam" id="PF00149"/>
    </source>
</evidence>
<dbReference type="InterPro" id="IPR004843">
    <property type="entry name" value="Calcineurin-like_PHP"/>
</dbReference>
<dbReference type="Gene3D" id="3.60.21.10">
    <property type="match status" value="1"/>
</dbReference>
<dbReference type="PANTHER" id="PTHR45867">
    <property type="entry name" value="PURPLE ACID PHOSPHATASE"/>
    <property type="match status" value="1"/>
</dbReference>
<organism evidence="4 5">
    <name type="scientific">Plasmopara halstedii</name>
    <name type="common">Downy mildew of sunflower</name>
    <dbReference type="NCBI Taxonomy" id="4781"/>
    <lineage>
        <taxon>Eukaryota</taxon>
        <taxon>Sar</taxon>
        <taxon>Stramenopiles</taxon>
        <taxon>Oomycota</taxon>
        <taxon>Peronosporomycetes</taxon>
        <taxon>Peronosporales</taxon>
        <taxon>Peronosporaceae</taxon>
        <taxon>Plasmopara</taxon>
    </lineage>
</organism>
<evidence type="ECO:0000259" key="3">
    <source>
        <dbReference type="Pfam" id="PF14008"/>
    </source>
</evidence>
<dbReference type="InterPro" id="IPR041792">
    <property type="entry name" value="MPP_PAP"/>
</dbReference>
<dbReference type="CDD" id="cd00839">
    <property type="entry name" value="MPP_PAPs"/>
    <property type="match status" value="1"/>
</dbReference>
<keyword evidence="1" id="KW-0325">Glycoprotein</keyword>
<dbReference type="InterPro" id="IPR029052">
    <property type="entry name" value="Metallo-depent_PP-like"/>
</dbReference>
<evidence type="ECO:0000256" key="1">
    <source>
        <dbReference type="ARBA" id="ARBA00023180"/>
    </source>
</evidence>